<dbReference type="Gene3D" id="2.60.120.1000">
    <property type="match status" value="1"/>
</dbReference>
<dbReference type="SUPFAM" id="SSF49785">
    <property type="entry name" value="Galactose-binding domain-like"/>
    <property type="match status" value="1"/>
</dbReference>
<proteinExistence type="inferred from homology"/>
<evidence type="ECO:0000256" key="3">
    <source>
        <dbReference type="ARBA" id="ARBA00022536"/>
    </source>
</evidence>
<evidence type="ECO:0000256" key="10">
    <source>
        <dbReference type="PROSITE-ProRule" id="PRU00122"/>
    </source>
</evidence>
<dbReference type="InterPro" id="IPR001881">
    <property type="entry name" value="EGF-like_Ca-bd_dom"/>
</dbReference>
<dbReference type="Gene3D" id="2.10.25.10">
    <property type="entry name" value="Laminin"/>
    <property type="match status" value="1"/>
</dbReference>
<dbReference type="SMART" id="SM00282">
    <property type="entry name" value="LamG"/>
    <property type="match status" value="4"/>
</dbReference>
<dbReference type="InterPro" id="IPR000742">
    <property type="entry name" value="EGF"/>
</dbReference>
<dbReference type="GO" id="GO:0005509">
    <property type="term" value="F:calcium ion binding"/>
    <property type="evidence" value="ECO:0007669"/>
    <property type="project" value="InterPro"/>
</dbReference>
<feature type="domain" description="F5/8 type C" evidence="13">
    <location>
        <begin position="26"/>
        <end position="172"/>
    </location>
</feature>
<dbReference type="PROSITE" id="PS50026">
    <property type="entry name" value="EGF_3"/>
    <property type="match status" value="2"/>
</dbReference>
<evidence type="ECO:0000256" key="1">
    <source>
        <dbReference type="ARBA" id="ARBA00004479"/>
    </source>
</evidence>
<feature type="signal peptide" evidence="12">
    <location>
        <begin position="1"/>
        <end position="21"/>
    </location>
</feature>
<evidence type="ECO:0000259" key="15">
    <source>
        <dbReference type="PROSITE" id="PS50026"/>
    </source>
</evidence>
<dbReference type="SMART" id="SM00181">
    <property type="entry name" value="EGF"/>
    <property type="match status" value="2"/>
</dbReference>
<keyword evidence="7 11" id="KW-0472">Membrane</keyword>
<dbReference type="Pfam" id="PF00008">
    <property type="entry name" value="EGF"/>
    <property type="match status" value="1"/>
</dbReference>
<dbReference type="Gene3D" id="2.60.120.260">
    <property type="entry name" value="Galactose-binding domain-like"/>
    <property type="match status" value="1"/>
</dbReference>
<dbReference type="CDD" id="cd00054">
    <property type="entry name" value="EGF_CA"/>
    <property type="match status" value="1"/>
</dbReference>
<reference evidence="16" key="1">
    <citation type="submission" date="2021-10" db="EMBL/GenBank/DDBJ databases">
        <title>Tropical sea cucumber genome reveals ecological adaptation and Cuvierian tubules defense mechanism.</title>
        <authorList>
            <person name="Chen T."/>
        </authorList>
    </citation>
    <scope>NUCLEOTIDE SEQUENCE</scope>
    <source>
        <strain evidence="16">Nanhai2018</strain>
        <tissue evidence="16">Muscle</tissue>
    </source>
</reference>
<dbReference type="InterPro" id="IPR013320">
    <property type="entry name" value="ConA-like_dom_sf"/>
</dbReference>
<evidence type="ECO:0000256" key="11">
    <source>
        <dbReference type="SAM" id="Phobius"/>
    </source>
</evidence>
<evidence type="ECO:0000256" key="6">
    <source>
        <dbReference type="ARBA" id="ARBA00022989"/>
    </source>
</evidence>
<comment type="similarity">
    <text evidence="2">Belongs to the neurexin family.</text>
</comment>
<protein>
    <submittedName>
        <fullName evidence="16">Contactin-associated protein like 5-3</fullName>
    </submittedName>
</protein>
<gene>
    <name evidence="16" type="ORF">HOLleu_19369</name>
</gene>
<evidence type="ECO:0000259" key="13">
    <source>
        <dbReference type="PROSITE" id="PS50022"/>
    </source>
</evidence>
<name>A0A9Q1BZK1_HOLLE</name>
<keyword evidence="8 9" id="KW-1015">Disulfide bond</keyword>
<feature type="disulfide bond" evidence="9">
    <location>
        <begin position="579"/>
        <end position="588"/>
    </location>
</feature>
<dbReference type="CDD" id="cd00057">
    <property type="entry name" value="FA58C"/>
    <property type="match status" value="1"/>
</dbReference>
<dbReference type="FunFam" id="2.60.120.260:FF:000016">
    <property type="entry name" value="Contactin-associated protein-like 4 isoform 1"/>
    <property type="match status" value="1"/>
</dbReference>
<dbReference type="InterPro" id="IPR008979">
    <property type="entry name" value="Galactose-bd-like_sf"/>
</dbReference>
<feature type="transmembrane region" description="Helical" evidence="11">
    <location>
        <begin position="1221"/>
        <end position="1242"/>
    </location>
</feature>
<dbReference type="SUPFAM" id="SSF49899">
    <property type="entry name" value="Concanavalin A-like lectins/glucanases"/>
    <property type="match status" value="4"/>
</dbReference>
<dbReference type="SMART" id="SM00231">
    <property type="entry name" value="FA58C"/>
    <property type="match status" value="1"/>
</dbReference>
<feature type="domain" description="Laminin G" evidence="14">
    <location>
        <begin position="176"/>
        <end position="369"/>
    </location>
</feature>
<keyword evidence="17" id="KW-1185">Reference proteome</keyword>
<dbReference type="Pfam" id="PF00754">
    <property type="entry name" value="F5_F8_type_C"/>
    <property type="match status" value="1"/>
</dbReference>
<evidence type="ECO:0000256" key="2">
    <source>
        <dbReference type="ARBA" id="ARBA00010241"/>
    </source>
</evidence>
<keyword evidence="4 11" id="KW-0812">Transmembrane</keyword>
<evidence type="ECO:0000256" key="12">
    <source>
        <dbReference type="SAM" id="SignalP"/>
    </source>
</evidence>
<dbReference type="PROSITE" id="PS50022">
    <property type="entry name" value="FA58C_3"/>
    <property type="match status" value="1"/>
</dbReference>
<keyword evidence="6 11" id="KW-1133">Transmembrane helix</keyword>
<dbReference type="GO" id="GO:0016020">
    <property type="term" value="C:membrane"/>
    <property type="evidence" value="ECO:0007669"/>
    <property type="project" value="UniProtKB-SubCell"/>
</dbReference>
<evidence type="ECO:0000256" key="5">
    <source>
        <dbReference type="ARBA" id="ARBA00022729"/>
    </source>
</evidence>
<feature type="domain" description="Laminin G" evidence="14">
    <location>
        <begin position="1006"/>
        <end position="1179"/>
    </location>
</feature>
<dbReference type="EMBL" id="JAIZAY010000009">
    <property type="protein sequence ID" value="KAJ8035632.1"/>
    <property type="molecule type" value="Genomic_DNA"/>
</dbReference>
<feature type="chain" id="PRO_5040145530" evidence="12">
    <location>
        <begin position="22"/>
        <end position="1259"/>
    </location>
</feature>
<dbReference type="InterPro" id="IPR001791">
    <property type="entry name" value="Laminin_G"/>
</dbReference>
<keyword evidence="5 12" id="KW-0732">Signal</keyword>
<evidence type="ECO:0000256" key="8">
    <source>
        <dbReference type="ARBA" id="ARBA00023157"/>
    </source>
</evidence>
<dbReference type="OrthoDB" id="26719at2759"/>
<evidence type="ECO:0000313" key="16">
    <source>
        <dbReference type="EMBL" id="KAJ8035632.1"/>
    </source>
</evidence>
<dbReference type="SMART" id="SM00179">
    <property type="entry name" value="EGF_CA"/>
    <property type="match status" value="2"/>
</dbReference>
<dbReference type="PANTHER" id="PTHR15036:SF49">
    <property type="entry name" value="AXOTACTIN"/>
    <property type="match status" value="1"/>
</dbReference>
<dbReference type="Pfam" id="PF02210">
    <property type="entry name" value="Laminin_G_2"/>
    <property type="match status" value="4"/>
</dbReference>
<dbReference type="InterPro" id="IPR000421">
    <property type="entry name" value="FA58C"/>
</dbReference>
<dbReference type="Proteomes" id="UP001152320">
    <property type="component" value="Chromosome 9"/>
</dbReference>
<organism evidence="16 17">
    <name type="scientific">Holothuria leucospilota</name>
    <name type="common">Black long sea cucumber</name>
    <name type="synonym">Mertensiothuria leucospilota</name>
    <dbReference type="NCBI Taxonomy" id="206669"/>
    <lineage>
        <taxon>Eukaryota</taxon>
        <taxon>Metazoa</taxon>
        <taxon>Echinodermata</taxon>
        <taxon>Eleutherozoa</taxon>
        <taxon>Echinozoa</taxon>
        <taxon>Holothuroidea</taxon>
        <taxon>Aspidochirotacea</taxon>
        <taxon>Aspidochirotida</taxon>
        <taxon>Holothuriidae</taxon>
        <taxon>Holothuria</taxon>
    </lineage>
</organism>
<dbReference type="InterPro" id="IPR050372">
    <property type="entry name" value="Neurexin-related_CASP"/>
</dbReference>
<sequence length="1259" mass="138994">MDWGSVALFILFASVLGKGDAVDVSCSLPLGIESGAILDHQLSATTSQNVLREPRNARLHRNYGDGGWYPSSQDDSQYLTIDLLHPIRLTGVATQGAVSGGFARTYKLEYSKDGTSWEIYKEDGRMKIFQGNSDSSRVMRHDFHQPVDDVLKVRFYPTQFDDLGMRVELYGCYTDLSLANFNGASYLQYSAHDSYAFRTEKEYIAFRFRTGEPDGILLHGFGTAGDYLLFQLLNSKLVVTLNLGSSHVSNGESRIEGGHLLDDNHWHLVAFKRNGYDLSLEVDGVMVTNQTNGPYEVLDINQQLYIGGTEFPTRQELLTSEMFKGCMQRVLMSNKLEENSLTLALDFIAEAKRGVKKQLVVVGDLTYDCRGTSPVSITFPTREAHFVWPGQGDLENVFKVRFQFRTFERNAYMIYNRLTLSGGGMILVGLRDSSLVVVISKHPEPPFEFPAGNGLNDGLWHYIEVDISSGTILMSIDGELTSINRDLTFLGSTFYHFGGTASLSTADTFDLPGFRGCMREIYIDETKLDLSKSLSGDIPGVEAVEIEVDSCGLQDWCSPNPCEHNGQCTPEWGSFQCTCSGGYTGATCHTSRREQLCSEIEGSGVFIIDPDGSGPLEAITVECEVDGDEQDVVWTVIGHDAENDEDIPAGSTSPGSFTREITYNDVSMEHLTYVIDHSQYCEQAVSYTCNSAKLLNSPGGDPFGWWVDRDDRQVYSWGSAAINSRKCACGMTGDCSDPNKFCNCDADSTNGEIDEGVLVEKERLPVTKLQFGDVEAGRSSASFHLGKLRCHGDAGLDDVVTFRSEESHLKLPVKLTNEGALDVSFQFKTTVDNAVLVSAEGQDRTFFQAELHNPYEIVLRYGFGAGESSLSHQSEEPLNDDEWRRVRFSLDQKELTLQVDSETKQTEELNSGHRKFEMISDLFVGTTPFQTDGFVGCIRKLQVNGKVHNLKKASELAQEVVPGCSGHCSVTPCLFGGRCIEGYKDFSCDCSLTHAEGEHCAKEVGAEMGASSSIDYSLPVSLRQASEEDNITLGFTTSSGSGVLFRIQNDGMRYQQITLESGALSYKYKLTEGLERSLTVSQHNFGDDRHHFVHVVRTMTQVSLKVDEYPLQMDTIQAVSFTPSRLIVGAAINGGQNFMGCISRVQFNSTSINISPVKLYFDDKPSDMRGSGPITKSQCRVHNIPPPLLTKEPPPFPATEAPTSPSGVVDAGSQLAPGDKATIAIVIILFLLALIILIFLITRYMHRHKGERMPPLPKY</sequence>
<feature type="domain" description="EGF-like" evidence="15">
    <location>
        <begin position="965"/>
        <end position="1001"/>
    </location>
</feature>
<keyword evidence="3 9" id="KW-0245">EGF-like domain</keyword>
<evidence type="ECO:0000259" key="14">
    <source>
        <dbReference type="PROSITE" id="PS50025"/>
    </source>
</evidence>
<evidence type="ECO:0000313" key="17">
    <source>
        <dbReference type="Proteomes" id="UP001152320"/>
    </source>
</evidence>
<feature type="domain" description="EGF-like" evidence="15">
    <location>
        <begin position="553"/>
        <end position="589"/>
    </location>
</feature>
<dbReference type="AlphaFoldDB" id="A0A9Q1BZK1"/>
<dbReference type="PROSITE" id="PS01186">
    <property type="entry name" value="EGF_2"/>
    <property type="match status" value="1"/>
</dbReference>
<dbReference type="CDD" id="cd00110">
    <property type="entry name" value="LamG"/>
    <property type="match status" value="4"/>
</dbReference>
<dbReference type="PROSITE" id="PS00022">
    <property type="entry name" value="EGF_1"/>
    <property type="match status" value="1"/>
</dbReference>
<comment type="caution">
    <text evidence="9">Lacks conserved residue(s) required for the propagation of feature annotation.</text>
</comment>
<feature type="domain" description="Laminin G" evidence="14">
    <location>
        <begin position="798"/>
        <end position="964"/>
    </location>
</feature>
<comment type="caution">
    <text evidence="16">The sequence shown here is derived from an EMBL/GenBank/DDBJ whole genome shotgun (WGS) entry which is preliminary data.</text>
</comment>
<dbReference type="PROSITE" id="PS01285">
    <property type="entry name" value="FA58C_1"/>
    <property type="match status" value="1"/>
</dbReference>
<accession>A0A9Q1BZK1</accession>
<comment type="subcellular location">
    <subcellularLocation>
        <location evidence="1">Membrane</location>
        <topology evidence="1">Single-pass type I membrane protein</topology>
    </subcellularLocation>
</comment>
<feature type="disulfide bond" evidence="10">
    <location>
        <begin position="937"/>
        <end position="964"/>
    </location>
</feature>
<dbReference type="Gene3D" id="2.60.120.200">
    <property type="match status" value="4"/>
</dbReference>
<dbReference type="PANTHER" id="PTHR15036">
    <property type="entry name" value="PIKACHURIN-LIKE PROTEIN"/>
    <property type="match status" value="1"/>
</dbReference>
<evidence type="ECO:0000256" key="7">
    <source>
        <dbReference type="ARBA" id="ARBA00023136"/>
    </source>
</evidence>
<feature type="domain" description="Laminin G" evidence="14">
    <location>
        <begin position="366"/>
        <end position="551"/>
    </location>
</feature>
<dbReference type="PROSITE" id="PS50025">
    <property type="entry name" value="LAM_G_DOMAIN"/>
    <property type="match status" value="4"/>
</dbReference>
<evidence type="ECO:0000256" key="4">
    <source>
        <dbReference type="ARBA" id="ARBA00022692"/>
    </source>
</evidence>
<evidence type="ECO:0000256" key="9">
    <source>
        <dbReference type="PROSITE-ProRule" id="PRU00076"/>
    </source>
</evidence>